<dbReference type="AlphaFoldDB" id="A0AAP0GIY7"/>
<dbReference type="Proteomes" id="UP001408789">
    <property type="component" value="Unassembled WGS sequence"/>
</dbReference>
<dbReference type="InterPro" id="IPR025312">
    <property type="entry name" value="DUF4216"/>
</dbReference>
<dbReference type="Pfam" id="PF02992">
    <property type="entry name" value="Transposase_21"/>
    <property type="match status" value="1"/>
</dbReference>
<proteinExistence type="predicted"/>
<comment type="caution">
    <text evidence="4">The sequence shown here is derived from an EMBL/GenBank/DDBJ whole genome shotgun (WGS) entry which is preliminary data.</text>
</comment>
<dbReference type="PANTHER" id="PTHR48258:SF9">
    <property type="entry name" value="OS01G0348150 PROTEIN"/>
    <property type="match status" value="1"/>
</dbReference>
<feature type="domain" description="Transposase-associated" evidence="3">
    <location>
        <begin position="3"/>
        <end position="86"/>
    </location>
</feature>
<accession>A0AAP0GIY7</accession>
<reference evidence="4 5" key="1">
    <citation type="submission" date="2024-04" db="EMBL/GenBank/DDBJ databases">
        <title>The reference genome of an endangered Asteraceae, Deinandra increscens subsp. villosa, native to the Central Coast of California.</title>
        <authorList>
            <person name="Guilliams M."/>
            <person name="Hasenstab-Lehman K."/>
            <person name="Meyer R."/>
            <person name="Mcevoy S."/>
        </authorList>
    </citation>
    <scope>NUCLEOTIDE SEQUENCE [LARGE SCALE GENOMIC DNA]</scope>
    <source>
        <tissue evidence="4">Leaf</tissue>
    </source>
</reference>
<protein>
    <recommendedName>
        <fullName evidence="6">Transposase</fullName>
    </recommendedName>
</protein>
<dbReference type="InterPro" id="IPR004242">
    <property type="entry name" value="Transposase_21"/>
</dbReference>
<name>A0AAP0GIY7_9ASTR</name>
<dbReference type="Pfam" id="PF13963">
    <property type="entry name" value="Transpos_assoc"/>
    <property type="match status" value="1"/>
</dbReference>
<dbReference type="EMBL" id="JBCNJP010005919">
    <property type="protein sequence ID" value="KAK9049590.1"/>
    <property type="molecule type" value="Genomic_DNA"/>
</dbReference>
<evidence type="ECO:0000313" key="5">
    <source>
        <dbReference type="Proteomes" id="UP001408789"/>
    </source>
</evidence>
<organism evidence="4 5">
    <name type="scientific">Deinandra increscens subsp. villosa</name>
    <dbReference type="NCBI Taxonomy" id="3103831"/>
    <lineage>
        <taxon>Eukaryota</taxon>
        <taxon>Viridiplantae</taxon>
        <taxon>Streptophyta</taxon>
        <taxon>Embryophyta</taxon>
        <taxon>Tracheophyta</taxon>
        <taxon>Spermatophyta</taxon>
        <taxon>Magnoliopsida</taxon>
        <taxon>eudicotyledons</taxon>
        <taxon>Gunneridae</taxon>
        <taxon>Pentapetalae</taxon>
        <taxon>asterids</taxon>
        <taxon>campanulids</taxon>
        <taxon>Asterales</taxon>
        <taxon>Asteraceae</taxon>
        <taxon>Asteroideae</taxon>
        <taxon>Heliantheae alliance</taxon>
        <taxon>Madieae</taxon>
        <taxon>Madiinae</taxon>
        <taxon>Deinandra</taxon>
    </lineage>
</organism>
<sequence length="1112" mass="129230">MDKSWMLKDRNTKPYIDGVGAFIDYAVRNIKTSQNMDKRKRIDKIKIPCPCKLCLNHMSLDVDEVSLHLFKHGIDRLYTLWIKHGEKADEPYEDNYTSDFTSGIPTDAAETIEMVEATEDNFMSDHEHEKYIKLIEDAEKPLYKGCPDFTKLSALVQFFNLKSRYGISDKCFTEILVLVKKMLPEDNEMVNSTYEAKKTFKAMGSGYTKIHTCINDCILYRNEYKDLEKCPTCGKSRWKVDDIKKVIYENVPAKVLWYFPIIPRLKRLFQSPTTACNLRWHAESRIKDGVLRHPADSTAWSVIDDRYPEIANDPRSLRLGISADGVDVNRGNRNHSVWPILSVIYNLPPWLCMKRKFIMLVLLISGTPGNDIDVFLEPLVEDLQILFEIGVETYDAYLKETFTLRAVVLWTINDYPALGTLCGCPYSGFKGCVVCRKNTHCIRLPNSKKQSYAGHRRYLPYEHPFRRQTMAFNGQDELEIAKEPMNGEEIYNEVQYVVNKWGKGDKINNDLETQKSKGRGGKIIKRKRRAKEVGTSNDTNKEDTYWKKFSIWYRRLKYWRYNSVNHCIDFMHIEKNVAESIIGTLLHIPGKTKDGLEARLDLESFGLRPELQAKKDGNKTILPAACYTLTSEEKDKFCDTLYKLRVPQGYCSNFSTLVSLKDKKLIGLKSHDYHMLMQQFLPVAIRSIMPKHTRNAIIRFCFFFKSICSKEIKVEELDKLQEELIVTLCLLEKYFPPSFFDVMVHLTVHLTREVKLCGPVCFRWMYPFERCMKVIKGHVRNKNKPEGCIAEQNVAEETIEFLSEFQKKLTTIGLPPDRHNNDIIEGNRDGNPLSAGKPTEVSSDIFMKAHFFVMQNTSEVEPYIDRHMKYLEEKHISKGKGWLEKEHSKTFSQWLRDEVESELAVSEDSISETVRWISHGPNRNVVKYEVYDINGFTFRTKSREGKVHQNSGVSVVATDMHISKEVVSYDQTYYYGVLQEIWVLDYHFRRIPLFKCDWVDNKNGVKKDSLGYTLVDLGRLGHKDDPFILASQAQQVFYVADQLEKRWSIVFKNPAKNYRDAYEDEEFSTVVIPDNDNILPSLDPTELRKQSRNNYFRDDCRGIVIRKAHEST</sequence>
<feature type="domain" description="DUF4216" evidence="1">
    <location>
        <begin position="984"/>
        <end position="1050"/>
    </location>
</feature>
<evidence type="ECO:0000259" key="3">
    <source>
        <dbReference type="Pfam" id="PF13963"/>
    </source>
</evidence>
<dbReference type="Pfam" id="PF13952">
    <property type="entry name" value="DUF4216"/>
    <property type="match status" value="1"/>
</dbReference>
<evidence type="ECO:0000259" key="1">
    <source>
        <dbReference type="Pfam" id="PF13952"/>
    </source>
</evidence>
<evidence type="ECO:0008006" key="6">
    <source>
        <dbReference type="Google" id="ProtNLM"/>
    </source>
</evidence>
<dbReference type="InterPro" id="IPR029480">
    <property type="entry name" value="Transpos_assoc"/>
</dbReference>
<feature type="domain" description="DUF4218" evidence="2">
    <location>
        <begin position="707"/>
        <end position="811"/>
    </location>
</feature>
<evidence type="ECO:0000313" key="4">
    <source>
        <dbReference type="EMBL" id="KAK9049590.1"/>
    </source>
</evidence>
<evidence type="ECO:0000259" key="2">
    <source>
        <dbReference type="Pfam" id="PF13960"/>
    </source>
</evidence>
<keyword evidence="5" id="KW-1185">Reference proteome</keyword>
<dbReference type="PANTHER" id="PTHR48258">
    <property type="entry name" value="DUF4218 DOMAIN-CONTAINING PROTEIN-RELATED"/>
    <property type="match status" value="1"/>
</dbReference>
<dbReference type="InterPro" id="IPR025452">
    <property type="entry name" value="DUF4218"/>
</dbReference>
<dbReference type="Pfam" id="PF13960">
    <property type="entry name" value="DUF4218"/>
    <property type="match status" value="1"/>
</dbReference>
<gene>
    <name evidence="4" type="ORF">SSX86_031441</name>
</gene>